<keyword evidence="7" id="KW-1185">Reference proteome</keyword>
<protein>
    <submittedName>
        <fullName evidence="6">FAD-dependent oxidoreductase</fullName>
    </submittedName>
</protein>
<evidence type="ECO:0000256" key="1">
    <source>
        <dbReference type="ARBA" id="ARBA00001974"/>
    </source>
</evidence>
<evidence type="ECO:0000256" key="3">
    <source>
        <dbReference type="ARBA" id="ARBA00022827"/>
    </source>
</evidence>
<keyword evidence="4" id="KW-0560">Oxidoreductase</keyword>
<dbReference type="InterPro" id="IPR045170">
    <property type="entry name" value="MTOX"/>
</dbReference>
<dbReference type="PANTHER" id="PTHR10961:SF7">
    <property type="entry name" value="FAD DEPENDENT OXIDOREDUCTASE DOMAIN-CONTAINING PROTEIN"/>
    <property type="match status" value="1"/>
</dbReference>
<sequence length="392" mass="42174">MSAPRVGVVGLGAIGSMTLWQLARRGIPAVGFEQHWSPNDRSAHAGESRLFRSLPYLEKAPGDRAILRAARGLWQQLEQESGHHVYFQNGGLVIGREDNPGLRNVAALAAGRDGTEANILDAHALRGRFPQFRISDGEMAVLDVHGGLLKPEWAVAAAVRTAVAHGAQVRTASRVRGWREANGQILVETGQESVAVDKLIVCPGPYAGELLPDLPLKARRLLLAWFAPDDASRVPAFQAEAFPSFVRESELGFTYGGPSFDNTFIKLGGDFDWGRAEEPSCMDRNITAEDLAGVRAVAAQELVGIDSSPVRAEMYMDAWSDDGTALLGALDADATQILAAGFTGYGFKISPVIGSILADLAGRGETDFDIGYMSPARFRREPAAEELLPERA</sequence>
<evidence type="ECO:0000259" key="5">
    <source>
        <dbReference type="Pfam" id="PF01266"/>
    </source>
</evidence>
<dbReference type="InterPro" id="IPR006076">
    <property type="entry name" value="FAD-dep_OxRdtase"/>
</dbReference>
<dbReference type="PANTHER" id="PTHR10961">
    <property type="entry name" value="PEROXISOMAL SARCOSINE OXIDASE"/>
    <property type="match status" value="1"/>
</dbReference>
<comment type="caution">
    <text evidence="6">The sequence shown here is derived from an EMBL/GenBank/DDBJ whole genome shotgun (WGS) entry which is preliminary data.</text>
</comment>
<dbReference type="GO" id="GO:0008115">
    <property type="term" value="F:sarcosine oxidase activity"/>
    <property type="evidence" value="ECO:0007669"/>
    <property type="project" value="TreeGrafter"/>
</dbReference>
<keyword evidence="2" id="KW-0285">Flavoprotein</keyword>
<evidence type="ECO:0000313" key="7">
    <source>
        <dbReference type="Proteomes" id="UP000544090"/>
    </source>
</evidence>
<feature type="domain" description="FAD dependent oxidoreductase" evidence="5">
    <location>
        <begin position="6"/>
        <end position="360"/>
    </location>
</feature>
<dbReference type="Gene3D" id="3.50.50.60">
    <property type="entry name" value="FAD/NAD(P)-binding domain"/>
    <property type="match status" value="1"/>
</dbReference>
<reference evidence="6 7" key="1">
    <citation type="submission" date="2020-04" db="EMBL/GenBank/DDBJ databases">
        <title>Arthrobacter sp. nov.</title>
        <authorList>
            <person name="Liu S."/>
        </authorList>
    </citation>
    <scope>NUCLEOTIDE SEQUENCE [LARGE SCALE GENOMIC DNA]</scope>
    <source>
        <strain evidence="6 7">E918</strain>
    </source>
</reference>
<name>A0A7X6HE03_9MICC</name>
<dbReference type="Gene3D" id="3.30.9.10">
    <property type="entry name" value="D-Amino Acid Oxidase, subunit A, domain 2"/>
    <property type="match status" value="1"/>
</dbReference>
<organism evidence="6 7">
    <name type="scientific">Arthrobacter mobilis</name>
    <dbReference type="NCBI Taxonomy" id="2724944"/>
    <lineage>
        <taxon>Bacteria</taxon>
        <taxon>Bacillati</taxon>
        <taxon>Actinomycetota</taxon>
        <taxon>Actinomycetes</taxon>
        <taxon>Micrococcales</taxon>
        <taxon>Micrococcaceae</taxon>
        <taxon>Arthrobacter</taxon>
    </lineage>
</organism>
<accession>A0A7X6HE03</accession>
<keyword evidence="3" id="KW-0274">FAD</keyword>
<dbReference type="Proteomes" id="UP000544090">
    <property type="component" value="Unassembled WGS sequence"/>
</dbReference>
<dbReference type="SUPFAM" id="SSF51905">
    <property type="entry name" value="FAD/NAD(P)-binding domain"/>
    <property type="match status" value="1"/>
</dbReference>
<gene>
    <name evidence="6" type="ORF">HGG74_06750</name>
</gene>
<dbReference type="RefSeq" id="WP_168485587.1">
    <property type="nucleotide sequence ID" value="NZ_JAAZSQ010000004.1"/>
</dbReference>
<evidence type="ECO:0000256" key="4">
    <source>
        <dbReference type="ARBA" id="ARBA00023002"/>
    </source>
</evidence>
<comment type="cofactor">
    <cofactor evidence="1">
        <name>FAD</name>
        <dbReference type="ChEBI" id="CHEBI:57692"/>
    </cofactor>
</comment>
<dbReference type="EMBL" id="JAAZSQ010000004">
    <property type="protein sequence ID" value="NKX54246.1"/>
    <property type="molecule type" value="Genomic_DNA"/>
</dbReference>
<dbReference type="GO" id="GO:0050660">
    <property type="term" value="F:flavin adenine dinucleotide binding"/>
    <property type="evidence" value="ECO:0007669"/>
    <property type="project" value="InterPro"/>
</dbReference>
<dbReference type="AlphaFoldDB" id="A0A7X6HE03"/>
<dbReference type="Pfam" id="PF01266">
    <property type="entry name" value="DAO"/>
    <property type="match status" value="1"/>
</dbReference>
<proteinExistence type="predicted"/>
<dbReference type="InterPro" id="IPR036188">
    <property type="entry name" value="FAD/NAD-bd_sf"/>
</dbReference>
<evidence type="ECO:0000256" key="2">
    <source>
        <dbReference type="ARBA" id="ARBA00022630"/>
    </source>
</evidence>
<evidence type="ECO:0000313" key="6">
    <source>
        <dbReference type="EMBL" id="NKX54246.1"/>
    </source>
</evidence>